<dbReference type="PANTHER" id="PTHR42756:SF1">
    <property type="entry name" value="TRANSCRIPTIONAL REPRESSOR OF EMRAB OPERON"/>
    <property type="match status" value="1"/>
</dbReference>
<comment type="similarity">
    <text evidence="5">Belongs to the SarZ family.</text>
</comment>
<accession>A0ABX9KFI0</accession>
<dbReference type="PROSITE" id="PS50995">
    <property type="entry name" value="HTH_MARR_2"/>
    <property type="match status" value="1"/>
</dbReference>
<evidence type="ECO:0000256" key="4">
    <source>
        <dbReference type="ARBA" id="ARBA00023163"/>
    </source>
</evidence>
<dbReference type="SMART" id="SM00347">
    <property type="entry name" value="HTH_MARR"/>
    <property type="match status" value="1"/>
</dbReference>
<comment type="caution">
    <text evidence="9">The sequence shown here is derived from an EMBL/GenBank/DDBJ whole genome shotgun (WGS) entry which is preliminary data.</text>
</comment>
<dbReference type="Proteomes" id="UP000263486">
    <property type="component" value="Unassembled WGS sequence"/>
</dbReference>
<feature type="domain" description="HTH marR-type" evidence="8">
    <location>
        <begin position="11"/>
        <end position="143"/>
    </location>
</feature>
<evidence type="ECO:0000256" key="1">
    <source>
        <dbReference type="ARBA" id="ARBA00004496"/>
    </source>
</evidence>
<dbReference type="Pfam" id="PF22381">
    <property type="entry name" value="Staph_reg_Sar_Rot"/>
    <property type="match status" value="1"/>
</dbReference>
<organism evidence="9 10">
    <name type="scientific">Psychrilyobacter piezotolerans</name>
    <dbReference type="NCBI Taxonomy" id="2293438"/>
    <lineage>
        <taxon>Bacteria</taxon>
        <taxon>Fusobacteriati</taxon>
        <taxon>Fusobacteriota</taxon>
        <taxon>Fusobacteriia</taxon>
        <taxon>Fusobacteriales</taxon>
        <taxon>Fusobacteriaceae</taxon>
        <taxon>Psychrilyobacter</taxon>
    </lineage>
</organism>
<keyword evidence="2" id="KW-0805">Transcription regulation</keyword>
<evidence type="ECO:0000259" key="8">
    <source>
        <dbReference type="PROSITE" id="PS50995"/>
    </source>
</evidence>
<evidence type="ECO:0000313" key="9">
    <source>
        <dbReference type="EMBL" id="REI40312.1"/>
    </source>
</evidence>
<dbReference type="PANTHER" id="PTHR42756">
    <property type="entry name" value="TRANSCRIPTIONAL REGULATOR, MARR"/>
    <property type="match status" value="1"/>
</dbReference>
<evidence type="ECO:0000256" key="7">
    <source>
        <dbReference type="ARBA" id="ARBA00047207"/>
    </source>
</evidence>
<evidence type="ECO:0000256" key="5">
    <source>
        <dbReference type="ARBA" id="ARBA00046337"/>
    </source>
</evidence>
<dbReference type="InterPro" id="IPR036390">
    <property type="entry name" value="WH_DNA-bd_sf"/>
</dbReference>
<keyword evidence="10" id="KW-1185">Reference proteome</keyword>
<dbReference type="InterPro" id="IPR000835">
    <property type="entry name" value="HTH_MarR-typ"/>
</dbReference>
<evidence type="ECO:0000256" key="3">
    <source>
        <dbReference type="ARBA" id="ARBA00023125"/>
    </source>
</evidence>
<evidence type="ECO:0000313" key="10">
    <source>
        <dbReference type="Proteomes" id="UP000263486"/>
    </source>
</evidence>
<dbReference type="InterPro" id="IPR036388">
    <property type="entry name" value="WH-like_DNA-bd_sf"/>
</dbReference>
<reference evidence="9 10" key="1">
    <citation type="submission" date="2018-08" db="EMBL/GenBank/DDBJ databases">
        <title>Draft genome sequence of Psychrilyobacter sp. strain SD5 isolated from Black Sea water.</title>
        <authorList>
            <person name="Yadav S."/>
            <person name="Villanueva L."/>
            <person name="Damste J.S.S."/>
        </authorList>
    </citation>
    <scope>NUCLEOTIDE SEQUENCE [LARGE SCALE GENOMIC DNA]</scope>
    <source>
        <strain evidence="9 10">SD5</strain>
    </source>
</reference>
<keyword evidence="4" id="KW-0804">Transcription</keyword>
<gene>
    <name evidence="9" type="ORF">DYH56_11345</name>
</gene>
<evidence type="ECO:0000256" key="6">
    <source>
        <dbReference type="ARBA" id="ARBA00047188"/>
    </source>
</evidence>
<dbReference type="SUPFAM" id="SSF46785">
    <property type="entry name" value="Winged helix' DNA-binding domain"/>
    <property type="match status" value="1"/>
</dbReference>
<dbReference type="PRINTS" id="PR00598">
    <property type="entry name" value="HTHMARR"/>
</dbReference>
<proteinExistence type="inferred from homology"/>
<keyword evidence="3" id="KW-0238">DNA-binding</keyword>
<dbReference type="Gene3D" id="1.10.10.10">
    <property type="entry name" value="Winged helix-like DNA-binding domain superfamily/Winged helix DNA-binding domain"/>
    <property type="match status" value="1"/>
</dbReference>
<dbReference type="InterPro" id="IPR055166">
    <property type="entry name" value="Transc_reg_Sar_Rot_HTH"/>
</dbReference>
<name>A0ABX9KFI0_9FUSO</name>
<dbReference type="RefSeq" id="WP_114642989.1">
    <property type="nucleotide sequence ID" value="NZ_QUAJ01000021.1"/>
</dbReference>
<dbReference type="EMBL" id="QUAJ01000021">
    <property type="protein sequence ID" value="REI40312.1"/>
    <property type="molecule type" value="Genomic_DNA"/>
</dbReference>
<evidence type="ECO:0000256" key="2">
    <source>
        <dbReference type="ARBA" id="ARBA00023015"/>
    </source>
</evidence>
<sequence length="150" mass="17240">MKNYNEKEMRNLKLLVTLSRCNSSVNSRIYPKIKEEGLTETQFSVLNLLYHKGKFNIKEIIEKTFSSGGTMTVVVNNLLKEGYIKKERSEIDKRQVLISITSKGLNLLNYILGTHVENLKNTFDVLTDTEKLILTELLKKLGKGKEDEED</sequence>
<protein>
    <recommendedName>
        <fullName evidence="6">HTH-type transcriptional regulator SarZ</fullName>
    </recommendedName>
    <alternativeName>
        <fullName evidence="7">Staphylococcal accessory regulator Z</fullName>
    </alternativeName>
</protein>
<comment type="subcellular location">
    <subcellularLocation>
        <location evidence="1">Cytoplasm</location>
    </subcellularLocation>
</comment>